<dbReference type="PANTHER" id="PTHR39189">
    <property type="entry name" value="UPF0173 METAL-DEPENDENT HYDROLASE YTKL"/>
    <property type="match status" value="1"/>
</dbReference>
<reference evidence="1 2" key="1">
    <citation type="journal article" date="2015" name="Nature">
        <title>rRNA introns, odd ribosomes, and small enigmatic genomes across a large radiation of phyla.</title>
        <authorList>
            <person name="Brown C.T."/>
            <person name="Hug L.A."/>
            <person name="Thomas B.C."/>
            <person name="Sharon I."/>
            <person name="Castelle C.J."/>
            <person name="Singh A."/>
            <person name="Wilkins M.J."/>
            <person name="Williams K.H."/>
            <person name="Banfield J.F."/>
        </authorList>
    </citation>
    <scope>NUCLEOTIDE SEQUENCE [LARGE SCALE GENOMIC DNA]</scope>
</reference>
<comment type="caution">
    <text evidence="1">The sequence shown here is derived from an EMBL/GenBank/DDBJ whole genome shotgun (WGS) entry which is preliminary data.</text>
</comment>
<sequence length="220" mass="24546">MFEIYYLGHAAFKIKTNEATVIVDPFNPQSVDLPWKNQTADLVLVTHQHSDHSNILGIEGKPYVVSGPGEYEVKGISVFGIPAFHDKNKGKDRGIVTLYLIEVEGIVIAHLGDLGHRLDEEQLKQLENVDILMIPVGNPFAISPKEAAETIKELEPSIVIPMHYVIKGENEKLQEKGHLPLKNFLSEYGAEEGEAVEKIKIKSRDDLGEETRVVVMKRTA</sequence>
<dbReference type="SUPFAM" id="SSF56281">
    <property type="entry name" value="Metallo-hydrolase/oxidoreductase"/>
    <property type="match status" value="1"/>
</dbReference>
<name>A0A0G0Z5I0_9BACT</name>
<keyword evidence="1" id="KW-0378">Hydrolase</keyword>
<dbReference type="Gene3D" id="3.60.15.10">
    <property type="entry name" value="Ribonuclease Z/Hydroxyacylglutathione hydrolase-like"/>
    <property type="match status" value="1"/>
</dbReference>
<dbReference type="AlphaFoldDB" id="A0A0G0Z5I0"/>
<dbReference type="GO" id="GO:0016787">
    <property type="term" value="F:hydrolase activity"/>
    <property type="evidence" value="ECO:0007669"/>
    <property type="project" value="UniProtKB-KW"/>
</dbReference>
<gene>
    <name evidence="1" type="ORF">UV05_C0015G0004</name>
</gene>
<dbReference type="Proteomes" id="UP000034875">
    <property type="component" value="Unassembled WGS sequence"/>
</dbReference>
<dbReference type="EMBL" id="LCCZ01000015">
    <property type="protein sequence ID" value="KKS43970.1"/>
    <property type="molecule type" value="Genomic_DNA"/>
</dbReference>
<dbReference type="PANTHER" id="PTHR39189:SF1">
    <property type="entry name" value="UPF0173 METAL-DEPENDENT HYDROLASE YTKL"/>
    <property type="match status" value="1"/>
</dbReference>
<dbReference type="InterPro" id="IPR036866">
    <property type="entry name" value="RibonucZ/Hydroxyglut_hydro"/>
</dbReference>
<dbReference type="Pfam" id="PF13483">
    <property type="entry name" value="Lactamase_B_3"/>
    <property type="match status" value="1"/>
</dbReference>
<protein>
    <submittedName>
        <fullName evidence="1">Zn-dependent hydrolase of the beta-lactamase fold-like protein</fullName>
    </submittedName>
</protein>
<organism evidence="1 2">
    <name type="scientific">candidate division CPR1 bacterium GW2011_GWA2_42_17</name>
    <dbReference type="NCBI Taxonomy" id="1618341"/>
    <lineage>
        <taxon>Bacteria</taxon>
        <taxon>candidate division CPR1</taxon>
    </lineage>
</organism>
<evidence type="ECO:0000313" key="1">
    <source>
        <dbReference type="EMBL" id="KKS43970.1"/>
    </source>
</evidence>
<accession>A0A0G0Z5I0</accession>
<proteinExistence type="predicted"/>
<evidence type="ECO:0000313" key="2">
    <source>
        <dbReference type="Proteomes" id="UP000034875"/>
    </source>
</evidence>